<dbReference type="EMBL" id="JMIH01000024">
    <property type="protein sequence ID" value="KEO72720.1"/>
    <property type="molecule type" value="Genomic_DNA"/>
</dbReference>
<sequence>MKKNRLHATIILLIICSHLLVSCQLSKNRTATPDYKNDRKPSAEHAPIDYEDSDWKNADLSGHVKSVQETTTIVYNGEKPKVSIATSDFNKYGKFLISDYQGHVFQYKYNAEGQIIERREYMSGNPLSKDIYTYSIDGVLLNKRRYEGKVFSSEEEWETHKANIPNLPHEGLFMRTDRLMEDNGNERVTVYKDDGQIDYTIAEIKDEKSRIVEFKTVYPYSDAFGYKNTWEYDGSDNLVKFKKYKGPENNLEWIFEYKYDSDNRITQETSLHYMPKSASKINENGHLEDQTKGYFLDKEASIVKSYLYDTTGNLIELTVKNYSGKLIRKEIFEITFDERGNEIHYAVKNPDGEAIEEVSRKFDRDDNLLERIIHNQNGDISLIETFTYNSDYKVIKQIIEEPEKERLEIETRSYDEYGNWIKSESIVLDSKNNDTLHTISKERAITYY</sequence>
<dbReference type="AlphaFoldDB" id="A0A074KWY3"/>
<evidence type="ECO:0008006" key="4">
    <source>
        <dbReference type="Google" id="ProtNLM"/>
    </source>
</evidence>
<evidence type="ECO:0000256" key="1">
    <source>
        <dbReference type="SAM" id="SignalP"/>
    </source>
</evidence>
<evidence type="ECO:0000313" key="2">
    <source>
        <dbReference type="EMBL" id="KEO72720.1"/>
    </source>
</evidence>
<name>A0A074KWY3_9BACT</name>
<reference evidence="2 3" key="1">
    <citation type="submission" date="2014-04" db="EMBL/GenBank/DDBJ databases">
        <title>Characterization and application of a salt tolerant electro-active bacterium.</title>
        <authorList>
            <person name="Yang L."/>
            <person name="Wei S."/>
            <person name="Tay Q.X.M."/>
        </authorList>
    </citation>
    <scope>NUCLEOTIDE SEQUENCE [LARGE SCALE GENOMIC DNA]</scope>
    <source>
        <strain evidence="2 3">LY1</strain>
    </source>
</reference>
<proteinExistence type="predicted"/>
<dbReference type="PROSITE" id="PS51257">
    <property type="entry name" value="PROKAR_LIPOPROTEIN"/>
    <property type="match status" value="1"/>
</dbReference>
<feature type="signal peptide" evidence="1">
    <location>
        <begin position="1"/>
        <end position="23"/>
    </location>
</feature>
<keyword evidence="1" id="KW-0732">Signal</keyword>
<comment type="caution">
    <text evidence="2">The sequence shown here is derived from an EMBL/GenBank/DDBJ whole genome shotgun (WGS) entry which is preliminary data.</text>
</comment>
<dbReference type="RefSeq" id="WP_035077474.1">
    <property type="nucleotide sequence ID" value="NZ_JMIH01000024.1"/>
</dbReference>
<feature type="chain" id="PRO_5001697644" description="Sugar-binding protein" evidence="1">
    <location>
        <begin position="24"/>
        <end position="448"/>
    </location>
</feature>
<dbReference type="Gene3D" id="2.180.10.10">
    <property type="entry name" value="RHS repeat-associated core"/>
    <property type="match status" value="1"/>
</dbReference>
<dbReference type="OrthoDB" id="953693at2"/>
<dbReference type="Proteomes" id="UP000027821">
    <property type="component" value="Unassembled WGS sequence"/>
</dbReference>
<evidence type="ECO:0000313" key="3">
    <source>
        <dbReference type="Proteomes" id="UP000027821"/>
    </source>
</evidence>
<protein>
    <recommendedName>
        <fullName evidence="4">Sugar-binding protein</fullName>
    </recommendedName>
</protein>
<accession>A0A074KWY3</accession>
<dbReference type="STRING" id="1048983.EL17_18485"/>
<organism evidence="2 3">
    <name type="scientific">Anditalea andensis</name>
    <dbReference type="NCBI Taxonomy" id="1048983"/>
    <lineage>
        <taxon>Bacteria</taxon>
        <taxon>Pseudomonadati</taxon>
        <taxon>Bacteroidota</taxon>
        <taxon>Cytophagia</taxon>
        <taxon>Cytophagales</taxon>
        <taxon>Cytophagaceae</taxon>
        <taxon>Anditalea</taxon>
    </lineage>
</organism>
<keyword evidence="3" id="KW-1185">Reference proteome</keyword>
<gene>
    <name evidence="2" type="ORF">EL17_18485</name>
</gene>